<name>A0A6G7YSM7_9SPHN</name>
<dbReference type="SUPFAM" id="SSF47090">
    <property type="entry name" value="PGBD-like"/>
    <property type="match status" value="1"/>
</dbReference>
<dbReference type="KEGG" id="spii:G7077_13325"/>
<dbReference type="Gene3D" id="1.10.101.10">
    <property type="entry name" value="PGBD-like superfamily/PGBD"/>
    <property type="match status" value="1"/>
</dbReference>
<dbReference type="PANTHER" id="PTHR30582">
    <property type="entry name" value="L,D-TRANSPEPTIDASE"/>
    <property type="match status" value="1"/>
</dbReference>
<dbReference type="EMBL" id="CP049869">
    <property type="protein sequence ID" value="QIK79739.1"/>
    <property type="molecule type" value="Genomic_DNA"/>
</dbReference>
<proteinExistence type="inferred from homology"/>
<keyword evidence="11" id="KW-1185">Reference proteome</keyword>
<dbReference type="GO" id="GO:0016740">
    <property type="term" value="F:transferase activity"/>
    <property type="evidence" value="ECO:0007669"/>
    <property type="project" value="UniProtKB-KW"/>
</dbReference>
<organism evidence="10 11">
    <name type="scientific">Sphingomonas piscis</name>
    <dbReference type="NCBI Taxonomy" id="2714943"/>
    <lineage>
        <taxon>Bacteria</taxon>
        <taxon>Pseudomonadati</taxon>
        <taxon>Pseudomonadota</taxon>
        <taxon>Alphaproteobacteria</taxon>
        <taxon>Sphingomonadales</taxon>
        <taxon>Sphingomonadaceae</taxon>
        <taxon>Sphingomonas</taxon>
    </lineage>
</organism>
<dbReference type="Proteomes" id="UP000503222">
    <property type="component" value="Chromosome"/>
</dbReference>
<feature type="signal peptide" evidence="8">
    <location>
        <begin position="1"/>
        <end position="23"/>
    </location>
</feature>
<dbReference type="UniPathway" id="UPA00219"/>
<evidence type="ECO:0000256" key="7">
    <source>
        <dbReference type="PROSITE-ProRule" id="PRU01373"/>
    </source>
</evidence>
<dbReference type="PROSITE" id="PS52029">
    <property type="entry name" value="LD_TPASE"/>
    <property type="match status" value="1"/>
</dbReference>
<feature type="chain" id="PRO_5026014662" evidence="8">
    <location>
        <begin position="24"/>
        <end position="362"/>
    </location>
</feature>
<dbReference type="GO" id="GO:0008360">
    <property type="term" value="P:regulation of cell shape"/>
    <property type="evidence" value="ECO:0007669"/>
    <property type="project" value="UniProtKB-UniRule"/>
</dbReference>
<feature type="domain" description="L,D-TPase catalytic" evidence="9">
    <location>
        <begin position="216"/>
        <end position="361"/>
    </location>
</feature>
<dbReference type="InterPro" id="IPR036366">
    <property type="entry name" value="PGBDSf"/>
</dbReference>
<accession>A0A6G7YSM7</accession>
<keyword evidence="5 7" id="KW-0573">Peptidoglycan synthesis</keyword>
<evidence type="ECO:0000256" key="3">
    <source>
        <dbReference type="ARBA" id="ARBA00022679"/>
    </source>
</evidence>
<dbReference type="GO" id="GO:0071555">
    <property type="term" value="P:cell wall organization"/>
    <property type="evidence" value="ECO:0007669"/>
    <property type="project" value="UniProtKB-UniRule"/>
</dbReference>
<evidence type="ECO:0000256" key="8">
    <source>
        <dbReference type="SAM" id="SignalP"/>
    </source>
</evidence>
<reference evidence="10 11" key="1">
    <citation type="submission" date="2020-03" db="EMBL/GenBank/DDBJ databases">
        <title>Sphingomonas sp. nov., isolated from fish.</title>
        <authorList>
            <person name="Hyun D.-W."/>
            <person name="Bae J.-W."/>
        </authorList>
    </citation>
    <scope>NUCLEOTIDE SEQUENCE [LARGE SCALE GENOMIC DNA]</scope>
    <source>
        <strain evidence="10 11">HDW15B</strain>
    </source>
</reference>
<evidence type="ECO:0000256" key="6">
    <source>
        <dbReference type="ARBA" id="ARBA00023316"/>
    </source>
</evidence>
<sequence length="362" mass="38417">MPRKTLRWSAGAIAAASAALAFAQSDKQAAAQPAAGGSKGAAAGNASSVDNRLLHAQVLLDTAGFSSGVIDGRSGSALKQALHGFQEARGLKRSGELDKPTIQALLQANRPAVVQVKLTPDDVQGRFIYPFPSKPEEQAKLPFMGYRNMLEKLAERYHTTPATIVALNGPEAKIGVGATLKLPNVVPASRDYGGADGKQAQLLNLLNIDGNQPQGNFIVVDKSDGVLRVYQGDANAASGKGGKMSGKLVAQFPVTTGSSHDPLPLGNWKATTYSFLPPFNYQPDLFWDVSDDKADQKLPAGPNGPVGVAWLDLTKEHYGIHGTPEPQTVSKTESHGCLRLTNWDVVRLSRMLKPGFTAVFKA</sequence>
<dbReference type="SUPFAM" id="SSF141523">
    <property type="entry name" value="L,D-transpeptidase catalytic domain-like"/>
    <property type="match status" value="1"/>
</dbReference>
<evidence type="ECO:0000256" key="2">
    <source>
        <dbReference type="ARBA" id="ARBA00005992"/>
    </source>
</evidence>
<dbReference type="Gene3D" id="2.40.440.10">
    <property type="entry name" value="L,D-transpeptidase catalytic domain-like"/>
    <property type="match status" value="1"/>
</dbReference>
<dbReference type="Pfam" id="PF03734">
    <property type="entry name" value="YkuD"/>
    <property type="match status" value="1"/>
</dbReference>
<protein>
    <submittedName>
        <fullName evidence="10">Murein L,D-transpeptidase</fullName>
    </submittedName>
</protein>
<dbReference type="GO" id="GO:0005576">
    <property type="term" value="C:extracellular region"/>
    <property type="evidence" value="ECO:0007669"/>
    <property type="project" value="TreeGrafter"/>
</dbReference>
<evidence type="ECO:0000256" key="4">
    <source>
        <dbReference type="ARBA" id="ARBA00022960"/>
    </source>
</evidence>
<gene>
    <name evidence="10" type="ORF">G7077_13325</name>
</gene>
<dbReference type="PANTHER" id="PTHR30582:SF30">
    <property type="entry name" value="BLR4375 PROTEIN"/>
    <property type="match status" value="1"/>
</dbReference>
<dbReference type="InterPro" id="IPR038063">
    <property type="entry name" value="Transpep_catalytic_dom"/>
</dbReference>
<evidence type="ECO:0000256" key="1">
    <source>
        <dbReference type="ARBA" id="ARBA00004752"/>
    </source>
</evidence>
<keyword evidence="6 7" id="KW-0961">Cell wall biogenesis/degradation</keyword>
<dbReference type="GO" id="GO:0018104">
    <property type="term" value="P:peptidoglycan-protein cross-linking"/>
    <property type="evidence" value="ECO:0007669"/>
    <property type="project" value="TreeGrafter"/>
</dbReference>
<dbReference type="GO" id="GO:0071972">
    <property type="term" value="F:peptidoglycan L,D-transpeptidase activity"/>
    <property type="evidence" value="ECO:0007669"/>
    <property type="project" value="TreeGrafter"/>
</dbReference>
<dbReference type="InterPro" id="IPR002477">
    <property type="entry name" value="Peptidoglycan-bd-like"/>
</dbReference>
<evidence type="ECO:0000256" key="5">
    <source>
        <dbReference type="ARBA" id="ARBA00022984"/>
    </source>
</evidence>
<dbReference type="RefSeq" id="WP_166412124.1">
    <property type="nucleotide sequence ID" value="NZ_CP049869.1"/>
</dbReference>
<dbReference type="CDD" id="cd16913">
    <property type="entry name" value="YkuD_like"/>
    <property type="match status" value="1"/>
</dbReference>
<dbReference type="InterPro" id="IPR005490">
    <property type="entry name" value="LD_TPept_cat_dom"/>
</dbReference>
<comment type="pathway">
    <text evidence="1 7">Cell wall biogenesis; peptidoglycan biosynthesis.</text>
</comment>
<dbReference type="InterPro" id="IPR036365">
    <property type="entry name" value="PGBD-like_sf"/>
</dbReference>
<keyword evidence="8" id="KW-0732">Signal</keyword>
<evidence type="ECO:0000313" key="11">
    <source>
        <dbReference type="Proteomes" id="UP000503222"/>
    </source>
</evidence>
<dbReference type="AlphaFoldDB" id="A0A6G7YSM7"/>
<evidence type="ECO:0000313" key="10">
    <source>
        <dbReference type="EMBL" id="QIK79739.1"/>
    </source>
</evidence>
<dbReference type="InterPro" id="IPR050979">
    <property type="entry name" value="LD-transpeptidase"/>
</dbReference>
<evidence type="ECO:0000259" key="9">
    <source>
        <dbReference type="PROSITE" id="PS52029"/>
    </source>
</evidence>
<dbReference type="Pfam" id="PF01471">
    <property type="entry name" value="PG_binding_1"/>
    <property type="match status" value="1"/>
</dbReference>
<comment type="similarity">
    <text evidence="2">Belongs to the YkuD family.</text>
</comment>
<keyword evidence="3" id="KW-0808">Transferase</keyword>
<feature type="active site" description="Nucleophile" evidence="7">
    <location>
        <position position="337"/>
    </location>
</feature>
<feature type="active site" description="Proton donor/acceptor" evidence="7">
    <location>
        <position position="321"/>
    </location>
</feature>
<keyword evidence="4 7" id="KW-0133">Cell shape</keyword>